<dbReference type="RefSeq" id="WP_192749956.1">
    <property type="nucleotide sequence ID" value="NZ_BAABJL010000094.1"/>
</dbReference>
<dbReference type="SUPFAM" id="SSF117074">
    <property type="entry name" value="Hypothetical protein PA1324"/>
    <property type="match status" value="1"/>
</dbReference>
<name>A0A927RHZ6_9ACTN</name>
<sequence>MEANTVIAKIGAGGDIEVFNRFGRVNVIFDVQGYFTDSTVTTSGGTFVAVSPRRIYDTNLSGRAPLVGGEIRDIQATGLGGVPTSGVSAVAVNLTVYDPTVNTSLQTFPSGGSQPGVSTLQASAGQIASALAQVKLGAGGKISVRANSGQMRLIVDVEGYYLDSAQGGRDLYVPLSPRRIYTSSTDLAAGETRAIQISGAKDVSGNVVVPSTGVTSVVVSVTAVQPAARGIMIGWPAGQPKPVAQMLSYNVADNNVTGTAILALGTGGKLNIYSSAASGLLIDVQGYFESAHTPDLAFSFEGGGGEISYLGGNGARGWEQARATNIGTATAHGARFTFQMPPDAFPGASTDSDPAWDCDFSTSTWVCETDRDIPPGGSAFFNLYPYFPAGTVGDTRTVTGSVSTSTLERSLANNGGTTTFTYVVPPPGDIRLYGIGVVGGVTQLRANFEFDLAAAVDIYGGSPMENVSVRVPLPATVEPISIHPVSVQDGSEDANWTCRFNDAAHDRFAECTRPFWDVGTHGMSMRMKLKVNAGTPDGPLSFTATASSSTPDASVENSTATTAVAYVAQGTITGHVWLDVDRDGQRDADEPIAMDSVGKINVVPESGQLPWGQDLLSTNTFTGRYWGDLPPGRYTVVVYLDSGSTVQFTTPDQGDDATDSDIITRISDYWNPRGLSAVVEVRDGAEPAVDVGLLPQS</sequence>
<gene>
    <name evidence="1" type="ORF">HEB94_002519</name>
</gene>
<dbReference type="EMBL" id="JADBEM010000001">
    <property type="protein sequence ID" value="MBE1605671.1"/>
    <property type="molecule type" value="Genomic_DNA"/>
</dbReference>
<dbReference type="Proteomes" id="UP000638648">
    <property type="component" value="Unassembled WGS sequence"/>
</dbReference>
<comment type="caution">
    <text evidence="1">The sequence shown here is derived from an EMBL/GenBank/DDBJ whole genome shotgun (WGS) entry which is preliminary data.</text>
</comment>
<dbReference type="InterPro" id="IPR013783">
    <property type="entry name" value="Ig-like_fold"/>
</dbReference>
<evidence type="ECO:0000313" key="2">
    <source>
        <dbReference type="Proteomes" id="UP000638648"/>
    </source>
</evidence>
<evidence type="ECO:0000313" key="1">
    <source>
        <dbReference type="EMBL" id="MBE1605671.1"/>
    </source>
</evidence>
<keyword evidence="2" id="KW-1185">Reference proteome</keyword>
<dbReference type="Gene3D" id="2.60.40.10">
    <property type="entry name" value="Immunoglobulins"/>
    <property type="match status" value="1"/>
</dbReference>
<proteinExistence type="predicted"/>
<accession>A0A927RHZ6</accession>
<organism evidence="1 2">
    <name type="scientific">Actinopolymorpha pittospori</name>
    <dbReference type="NCBI Taxonomy" id="648752"/>
    <lineage>
        <taxon>Bacteria</taxon>
        <taxon>Bacillati</taxon>
        <taxon>Actinomycetota</taxon>
        <taxon>Actinomycetes</taxon>
        <taxon>Propionibacteriales</taxon>
        <taxon>Actinopolymorphaceae</taxon>
        <taxon>Actinopolymorpha</taxon>
    </lineage>
</organism>
<dbReference type="AlphaFoldDB" id="A0A927RHZ6"/>
<protein>
    <submittedName>
        <fullName evidence="1">Uncharacterized protein</fullName>
    </submittedName>
</protein>
<dbReference type="GO" id="GO:0005975">
    <property type="term" value="P:carbohydrate metabolic process"/>
    <property type="evidence" value="ECO:0007669"/>
    <property type="project" value="UniProtKB-ARBA"/>
</dbReference>
<reference evidence="1" key="1">
    <citation type="submission" date="2020-10" db="EMBL/GenBank/DDBJ databases">
        <title>Sequencing the genomes of 1000 actinobacteria strains.</title>
        <authorList>
            <person name="Klenk H.-P."/>
        </authorList>
    </citation>
    <scope>NUCLEOTIDE SEQUENCE</scope>
    <source>
        <strain evidence="1">DSM 45354</strain>
    </source>
</reference>